<comment type="caution">
    <text evidence="1">The sequence shown here is derived from an EMBL/GenBank/DDBJ whole genome shotgun (WGS) entry which is preliminary data.</text>
</comment>
<dbReference type="Proteomes" id="UP000280008">
    <property type="component" value="Unassembled WGS sequence"/>
</dbReference>
<dbReference type="EMBL" id="RBKS01000001">
    <property type="protein sequence ID" value="RKR73938.1"/>
    <property type="molecule type" value="Genomic_DNA"/>
</dbReference>
<evidence type="ECO:0000313" key="1">
    <source>
        <dbReference type="EMBL" id="RKR73938.1"/>
    </source>
</evidence>
<gene>
    <name evidence="1" type="ORF">C8E83_1038</name>
</gene>
<proteinExistence type="predicted"/>
<dbReference type="RefSeq" id="WP_147430088.1">
    <property type="nucleotide sequence ID" value="NZ_RBKS01000001.1"/>
</dbReference>
<sequence>MNYSDLVTAVQSARLDANRLVDFVSDAGEVSASVAYSIVATGPEFAVLAGMGRGELTELPDDGYRFASESDACEFVWRHIRSTAAPDLLSDDEEELLRREAAESIARQTAAYEAEAGH</sequence>
<evidence type="ECO:0000313" key="2">
    <source>
        <dbReference type="Proteomes" id="UP000280008"/>
    </source>
</evidence>
<dbReference type="AlphaFoldDB" id="A0A495IEK8"/>
<reference evidence="1 2" key="1">
    <citation type="submission" date="2018-10" db="EMBL/GenBank/DDBJ databases">
        <title>Sequencing the genomes of 1000 actinobacteria strains.</title>
        <authorList>
            <person name="Klenk H.-P."/>
        </authorList>
    </citation>
    <scope>NUCLEOTIDE SEQUENCE [LARGE SCALE GENOMIC DNA]</scope>
    <source>
        <strain evidence="1 2">DSM 17894</strain>
    </source>
</reference>
<dbReference type="OrthoDB" id="5077608at2"/>
<keyword evidence="2" id="KW-1185">Reference proteome</keyword>
<protein>
    <submittedName>
        <fullName evidence="1">Uncharacterized protein</fullName>
    </submittedName>
</protein>
<accession>A0A495IEK8</accession>
<organism evidence="1 2">
    <name type="scientific">Frondihabitans australicus</name>
    <dbReference type="NCBI Taxonomy" id="386892"/>
    <lineage>
        <taxon>Bacteria</taxon>
        <taxon>Bacillati</taxon>
        <taxon>Actinomycetota</taxon>
        <taxon>Actinomycetes</taxon>
        <taxon>Micrococcales</taxon>
        <taxon>Microbacteriaceae</taxon>
        <taxon>Frondihabitans</taxon>
    </lineage>
</organism>
<name>A0A495IEK8_9MICO</name>